<feature type="signal peptide" evidence="1">
    <location>
        <begin position="1"/>
        <end position="26"/>
    </location>
</feature>
<evidence type="ECO:0000313" key="3">
    <source>
        <dbReference type="Proteomes" id="UP000185841"/>
    </source>
</evidence>
<feature type="chain" id="PRO_5012839741" evidence="1">
    <location>
        <begin position="27"/>
        <end position="83"/>
    </location>
</feature>
<name>A0A1N6V0Q3_AQUAC</name>
<dbReference type="Proteomes" id="UP000185841">
    <property type="component" value="Unassembled WGS sequence"/>
</dbReference>
<gene>
    <name evidence="2" type="ORF">SAMN05878282_10754</name>
</gene>
<evidence type="ECO:0000313" key="2">
    <source>
        <dbReference type="EMBL" id="SIQ71410.1"/>
    </source>
</evidence>
<accession>A0A1N6V0Q3</accession>
<reference evidence="2 3" key="1">
    <citation type="submission" date="2017-01" db="EMBL/GenBank/DDBJ databases">
        <authorList>
            <person name="Mah S.A."/>
            <person name="Swanson W.J."/>
            <person name="Moy G.W."/>
            <person name="Vacquier V.D."/>
        </authorList>
    </citation>
    <scope>NUCLEOTIDE SEQUENCE [LARGE SCALE GENOMIC DNA]</scope>
    <source>
        <strain evidence="2 3">RU36E</strain>
    </source>
</reference>
<proteinExistence type="predicted"/>
<organism evidence="2 3">
    <name type="scientific">Aquipseudomonas alcaligenes</name>
    <name type="common">Pseudomonas alcaligenes</name>
    <dbReference type="NCBI Taxonomy" id="43263"/>
    <lineage>
        <taxon>Bacteria</taxon>
        <taxon>Pseudomonadati</taxon>
        <taxon>Pseudomonadota</taxon>
        <taxon>Gammaproteobacteria</taxon>
        <taxon>Pseudomonadales</taxon>
        <taxon>Pseudomonadaceae</taxon>
        <taxon>Aquipseudomonas</taxon>
    </lineage>
</organism>
<evidence type="ECO:0000256" key="1">
    <source>
        <dbReference type="SAM" id="SignalP"/>
    </source>
</evidence>
<sequence>MNTSSRALMLAFGLALAMLAVSTLVAAVTLTGASQQVAVSKGHTSRNEPRSYVLTNAHKPLARDNVFIEDTEGHAHQSPGLRF</sequence>
<dbReference type="AlphaFoldDB" id="A0A1N6V0Q3"/>
<dbReference type="RefSeq" id="WP_139332587.1">
    <property type="nucleotide sequence ID" value="NZ_FTMP01000007.1"/>
</dbReference>
<keyword evidence="1" id="KW-0732">Signal</keyword>
<dbReference type="EMBL" id="FTMP01000007">
    <property type="protein sequence ID" value="SIQ71410.1"/>
    <property type="molecule type" value="Genomic_DNA"/>
</dbReference>
<protein>
    <submittedName>
        <fullName evidence="2">Uncharacterized protein</fullName>
    </submittedName>
</protein>